<dbReference type="Gene3D" id="1.25.40.1040">
    <property type="match status" value="1"/>
</dbReference>
<dbReference type="InterPro" id="IPR040962">
    <property type="entry name" value="TPR_22"/>
</dbReference>
<feature type="repeat" description="TPR" evidence="3">
    <location>
        <begin position="672"/>
        <end position="705"/>
    </location>
</feature>
<keyword evidence="2 3" id="KW-0802">TPR repeat</keyword>
<keyword evidence="1" id="KW-0677">Repeat</keyword>
<reference evidence="6" key="1">
    <citation type="journal article" date="2017" name="Genome Announc.">
        <title>Genome sequences of Cyberlindnera fabianii 65, Pichia kudriavzevii 129, and Saccharomyces cerevisiae 131 isolated from fermented masau fruits in Zimbabwe.</title>
        <authorList>
            <person name="van Rijswijck I.M.H."/>
            <person name="Derks M.F.L."/>
            <person name="Abee T."/>
            <person name="de Ridder D."/>
            <person name="Smid E.J."/>
        </authorList>
    </citation>
    <scope>NUCLEOTIDE SEQUENCE [LARGE SCALE GENOMIC DNA]</scope>
    <source>
        <strain evidence="6">65</strain>
    </source>
</reference>
<evidence type="ECO:0000313" key="5">
    <source>
        <dbReference type="EMBL" id="ONH64985.1"/>
    </source>
</evidence>
<dbReference type="EMBL" id="MPUK01000015">
    <property type="protein sequence ID" value="ONH64985.1"/>
    <property type="molecule type" value="Genomic_DNA"/>
</dbReference>
<sequence length="1342" mass="152269">MSTKQYLKAAKQALQDGNAEYCVSLAEDALEIDPKSYFAYVFIGKASHLLGKIKEACDAYKKAISIEPDNLMAWKGLVLVVKNTDDYKSFFETMADYIQVATAQGHAIADLLNDIDTYRKKYSSEEVKEEYLRQLLPDGKLQQATHGLLMKPVSAITNYLDILLKRENKEMFQVVVREKMKNKNNTDKADAAAWQFYQVSQIPHLYEELINIQDDDEKRRDTEEQLLKYRHSMLKAAPLDAKQKIFAELKEMVEGMVLVKHTSFYAWSLYFDWIDVDTLSDFDPQVLKNFIMLFKDHPLGQIVHSFLMSDMSTYNIELKDDKETKEKNEAISSEEQALQELTAAEDDLSLTQDELISIMTQALQSCKTSLFAHRIVLAYHIHSKKYPEAYHICQSAIQLLASTTRSAGYHFPKTKEDYLINFGLVLTHYEAPKNYKRALEIFDKVLAESPDNVKARVGKGLILADRGELENSRDLLSRVCSEFPDNEEALMELSWVQIRLGEHEVGRDGLLSVLKNLKGNSLYMLELKARVNWRIAESYSTEKNYSKAYEHLVDSLRSFPNYASSYTSLGYIYLNAYNDHKRAKKCFVKAFELDTSEVKAAYQLVSEATEQTEWSAAQVICTKVLESENAKRNLGQDSWPYRILGCTALEQQDAAKAVEWFQNAIRLNKEDTESWVGLGEAYAGCGRLEAAAKVFRRALELVPDHWVAKYLLGSMQFQIGEFEDALEIFEDVLKVKPDEECVVAGMYETLYSYASDCVLTGFFGKAIGLALRAFEYLEQGNVESYNFWKTLSDLTQLFLQVQSKIDLFPHEKLLAIFKKSNLEINESLIQEYVGNQKPVELVSLFLVYINKAALALEPRSRPLHSSVLYNLGLSQLIAFLNTKNTEYRDEAIEVLKRSIKMQNNYQEPWIALGIASISVNPRVAQHCFIKASSIDQRNVSIWSNLALLYLRYGDNNLATEAYMRGQSLAPTEPISWLGHALAADAQGDRATSSNMYTHAFVLSNGKNPGAQLAYGVDVCLKRIGQGGDFKDIEAVQELSTASYGMVQYLKHYPLDRFGLEVCCLILERLNDYKLGLEISGQLLGLLESAYEETEDENVLNGFARIKAQTARFELGCKEYETAIESCLECLELSEDEKTVISCRTVLGLAYFFTDNFDGALDEFKQVLTLSNDAKRLIVLISQVLYIYDTEETRQAALDQLFHSIENQGSSLVVALVIGAISVIENLEDYMEIIKSELESLSLEELIADRNKNVPYLISKINERLGQNSQSVWQKSAFLFPGDLEVWRQIDKNVALKIAKSGKVTAEELSDRYTATGQLKDTQRSLFLAPWNNTAAQTLRGCF</sequence>
<dbReference type="Proteomes" id="UP000189513">
    <property type="component" value="Unassembled WGS sequence"/>
</dbReference>
<proteinExistence type="predicted"/>
<dbReference type="InterPro" id="IPR039226">
    <property type="entry name" value="Ski3/TTC37"/>
</dbReference>
<dbReference type="GO" id="GO:0055087">
    <property type="term" value="C:Ski complex"/>
    <property type="evidence" value="ECO:0007669"/>
    <property type="project" value="InterPro"/>
</dbReference>
<dbReference type="PANTHER" id="PTHR15704:SF7">
    <property type="entry name" value="SUPERKILLER COMPLEX PROTEIN 3"/>
    <property type="match status" value="1"/>
</dbReference>
<feature type="repeat" description="TPR" evidence="3">
    <location>
        <begin position="706"/>
        <end position="739"/>
    </location>
</feature>
<protein>
    <submittedName>
        <fullName evidence="5">Superkiller protein 3</fullName>
    </submittedName>
</protein>
<dbReference type="PROSITE" id="PS50293">
    <property type="entry name" value="TPR_REGION"/>
    <property type="match status" value="1"/>
</dbReference>
<feature type="repeat" description="TPR" evidence="3">
    <location>
        <begin position="638"/>
        <end position="671"/>
    </location>
</feature>
<gene>
    <name evidence="5" type="ORF">BON22_5233</name>
</gene>
<keyword evidence="6" id="KW-1185">Reference proteome</keyword>
<dbReference type="STRING" id="36022.A0A1V2L079"/>
<evidence type="ECO:0000256" key="1">
    <source>
        <dbReference type="ARBA" id="ARBA00022737"/>
    </source>
</evidence>
<accession>A0A1V2L079</accession>
<organism evidence="5 6">
    <name type="scientific">Cyberlindnera fabianii</name>
    <name type="common">Yeast</name>
    <name type="synonym">Hansenula fabianii</name>
    <dbReference type="NCBI Taxonomy" id="36022"/>
    <lineage>
        <taxon>Eukaryota</taxon>
        <taxon>Fungi</taxon>
        <taxon>Dikarya</taxon>
        <taxon>Ascomycota</taxon>
        <taxon>Saccharomycotina</taxon>
        <taxon>Saccharomycetes</taxon>
        <taxon>Phaffomycetales</taxon>
        <taxon>Phaffomycetaceae</taxon>
        <taxon>Cyberlindnera</taxon>
    </lineage>
</organism>
<keyword evidence="4" id="KW-0175">Coiled coil</keyword>
<dbReference type="InterPro" id="IPR019734">
    <property type="entry name" value="TPR_rpt"/>
</dbReference>
<dbReference type="OMA" id="CQWELDP"/>
<name>A0A1V2L079_CYBFA</name>
<dbReference type="InterPro" id="IPR011990">
    <property type="entry name" value="TPR-like_helical_dom_sf"/>
</dbReference>
<dbReference type="Pfam" id="PF18833">
    <property type="entry name" value="TPR_22"/>
    <property type="match status" value="1"/>
</dbReference>
<dbReference type="PANTHER" id="PTHR15704">
    <property type="entry name" value="SUPERKILLER 3 PROTEIN-RELATED"/>
    <property type="match status" value="1"/>
</dbReference>
<dbReference type="PROSITE" id="PS50005">
    <property type="entry name" value="TPR"/>
    <property type="match status" value="6"/>
</dbReference>
<dbReference type="GO" id="GO:0006401">
    <property type="term" value="P:RNA catabolic process"/>
    <property type="evidence" value="ECO:0007669"/>
    <property type="project" value="InterPro"/>
</dbReference>
<feature type="repeat" description="TPR" evidence="3">
    <location>
        <begin position="37"/>
        <end position="70"/>
    </location>
</feature>
<evidence type="ECO:0000313" key="6">
    <source>
        <dbReference type="Proteomes" id="UP000189513"/>
    </source>
</evidence>
<feature type="repeat" description="TPR" evidence="3">
    <location>
        <begin position="939"/>
        <end position="972"/>
    </location>
</feature>
<feature type="coiled-coil region" evidence="4">
    <location>
        <begin position="324"/>
        <end position="354"/>
    </location>
</feature>
<evidence type="ECO:0000256" key="2">
    <source>
        <dbReference type="ARBA" id="ARBA00022803"/>
    </source>
</evidence>
<evidence type="ECO:0000256" key="3">
    <source>
        <dbReference type="PROSITE-ProRule" id="PRU00339"/>
    </source>
</evidence>
<feature type="repeat" description="TPR" evidence="3">
    <location>
        <begin position="1140"/>
        <end position="1173"/>
    </location>
</feature>
<dbReference type="SMART" id="SM00028">
    <property type="entry name" value="TPR"/>
    <property type="match status" value="12"/>
</dbReference>
<dbReference type="Pfam" id="PF14559">
    <property type="entry name" value="TPR_19"/>
    <property type="match status" value="1"/>
</dbReference>
<dbReference type="Pfam" id="PF13181">
    <property type="entry name" value="TPR_8"/>
    <property type="match status" value="3"/>
</dbReference>
<dbReference type="VEuPathDB" id="FungiDB:BON22_5233"/>
<dbReference type="Gene3D" id="1.25.40.10">
    <property type="entry name" value="Tetratricopeptide repeat domain"/>
    <property type="match status" value="4"/>
</dbReference>
<dbReference type="Pfam" id="PF13432">
    <property type="entry name" value="TPR_16"/>
    <property type="match status" value="1"/>
</dbReference>
<evidence type="ECO:0000256" key="4">
    <source>
        <dbReference type="SAM" id="Coils"/>
    </source>
</evidence>
<comment type="caution">
    <text evidence="5">The sequence shown here is derived from an EMBL/GenBank/DDBJ whole genome shotgun (WGS) entry which is preliminary data.</text>
</comment>
<dbReference type="SUPFAM" id="SSF48452">
    <property type="entry name" value="TPR-like"/>
    <property type="match status" value="5"/>
</dbReference>